<feature type="transmembrane region" description="Helical" evidence="7">
    <location>
        <begin position="168"/>
        <end position="188"/>
    </location>
</feature>
<dbReference type="CDD" id="cd17502">
    <property type="entry name" value="MFS_Azr1_MDR_like"/>
    <property type="match status" value="1"/>
</dbReference>
<evidence type="ECO:0000313" key="10">
    <source>
        <dbReference type="Proteomes" id="UP000799291"/>
    </source>
</evidence>
<feature type="domain" description="Major facilitator superfamily (MFS) profile" evidence="8">
    <location>
        <begin position="46"/>
        <end position="548"/>
    </location>
</feature>
<feature type="transmembrane region" description="Helical" evidence="7">
    <location>
        <begin position="266"/>
        <end position="290"/>
    </location>
</feature>
<dbReference type="PANTHER" id="PTHR23501:SF177">
    <property type="entry name" value="MAJOR FACILITATOR SUPERFAMILY (MFS) PROFILE DOMAIN-CONTAINING PROTEIN-RELATED"/>
    <property type="match status" value="1"/>
</dbReference>
<feature type="region of interest" description="Disordered" evidence="6">
    <location>
        <begin position="1"/>
        <end position="32"/>
    </location>
</feature>
<feature type="transmembrane region" description="Helical" evidence="7">
    <location>
        <begin position="110"/>
        <end position="134"/>
    </location>
</feature>
<protein>
    <submittedName>
        <fullName evidence="9">MFS general substrate transporter</fullName>
    </submittedName>
</protein>
<dbReference type="InterPro" id="IPR011701">
    <property type="entry name" value="MFS"/>
</dbReference>
<dbReference type="PROSITE" id="PS50850">
    <property type="entry name" value="MFS"/>
    <property type="match status" value="1"/>
</dbReference>
<evidence type="ECO:0000313" key="9">
    <source>
        <dbReference type="EMBL" id="KAF2685009.1"/>
    </source>
</evidence>
<evidence type="ECO:0000256" key="3">
    <source>
        <dbReference type="ARBA" id="ARBA00022692"/>
    </source>
</evidence>
<keyword evidence="10" id="KW-1185">Reference proteome</keyword>
<dbReference type="AlphaFoldDB" id="A0A6G1J4F0"/>
<dbReference type="GO" id="GO:0005886">
    <property type="term" value="C:plasma membrane"/>
    <property type="evidence" value="ECO:0007669"/>
    <property type="project" value="TreeGrafter"/>
</dbReference>
<dbReference type="InterPro" id="IPR036259">
    <property type="entry name" value="MFS_trans_sf"/>
</dbReference>
<evidence type="ECO:0000256" key="2">
    <source>
        <dbReference type="ARBA" id="ARBA00022448"/>
    </source>
</evidence>
<evidence type="ECO:0000259" key="8">
    <source>
        <dbReference type="PROSITE" id="PS50850"/>
    </source>
</evidence>
<feature type="transmembrane region" description="Helical" evidence="7">
    <location>
        <begin position="407"/>
        <end position="428"/>
    </location>
</feature>
<dbReference type="GO" id="GO:0022857">
    <property type="term" value="F:transmembrane transporter activity"/>
    <property type="evidence" value="ECO:0007669"/>
    <property type="project" value="InterPro"/>
</dbReference>
<feature type="compositionally biased region" description="Basic and acidic residues" evidence="6">
    <location>
        <begin position="7"/>
        <end position="24"/>
    </location>
</feature>
<feature type="transmembrane region" description="Helical" evidence="7">
    <location>
        <begin position="508"/>
        <end position="529"/>
    </location>
</feature>
<dbReference type="InterPro" id="IPR001958">
    <property type="entry name" value="Tet-R_TetA/multi-R_MdtG-like"/>
</dbReference>
<sequence length="548" mass="57643">MPSRLSHGNERPEEFAQEQPSEKAESDDDAGVPEAEYPSVLIRNIVVSSLMLAIFLIALDMSIIGTAIPVITTQFNSMADAGWYGSAFFLTLTAFISAWGKAYKHFSLRLVFLLALFIFEAGSLLCALAPNSIALICGRAIQGLGGAGISGGSYTITAFVCPPSMQPVVIGLMGSVFTVASVAGPLLGGAFSSSHLTWRWSFYINLPIGAVTMFCISVFFRTPKAAKVGHGASTREKVMSFDPLGLVLVFAAVLCFFLAIQWGGVVYSWSSSVVIGLLVGCVLLSVVFVLNGWFQGDRSLVVYRLLRRRSIGASAAFIFLNAGNIALQYLLPIYFQAIQGDSPVQSGIKMIPSILATALATTLGSAFAGRVMVFQPFLLAAGVIGAVGCGLMLTFDLNPSLGATIGFQVLFGVGIGIGVQLPNLVAIVTTTADDVAITISSVAFFMMLAGGWGVAVTDAALNNILLRKVPQYVPGLDGREVLRVGAAGLQDAYSGQVLQGVRQAYLDGIRAGLSLGVASFGVAIACALVPKWPGRLVRPTLHSDGNAM</sequence>
<dbReference type="Pfam" id="PF07690">
    <property type="entry name" value="MFS_1"/>
    <property type="match status" value="1"/>
</dbReference>
<keyword evidence="3 7" id="KW-0812">Transmembrane</keyword>
<accession>A0A6G1J4F0</accession>
<evidence type="ECO:0000256" key="6">
    <source>
        <dbReference type="SAM" id="MobiDB-lite"/>
    </source>
</evidence>
<feature type="transmembrane region" description="Helical" evidence="7">
    <location>
        <begin position="311"/>
        <end position="331"/>
    </location>
</feature>
<feature type="transmembrane region" description="Helical" evidence="7">
    <location>
        <begin position="83"/>
        <end position="103"/>
    </location>
</feature>
<feature type="transmembrane region" description="Helical" evidence="7">
    <location>
        <begin position="376"/>
        <end position="395"/>
    </location>
</feature>
<feature type="transmembrane region" description="Helical" evidence="7">
    <location>
        <begin position="200"/>
        <end position="220"/>
    </location>
</feature>
<evidence type="ECO:0000256" key="7">
    <source>
        <dbReference type="SAM" id="Phobius"/>
    </source>
</evidence>
<feature type="transmembrane region" description="Helical" evidence="7">
    <location>
        <begin position="351"/>
        <end position="369"/>
    </location>
</feature>
<keyword evidence="4 7" id="KW-1133">Transmembrane helix</keyword>
<evidence type="ECO:0000256" key="1">
    <source>
        <dbReference type="ARBA" id="ARBA00004141"/>
    </source>
</evidence>
<dbReference type="EMBL" id="MU005580">
    <property type="protein sequence ID" value="KAF2685009.1"/>
    <property type="molecule type" value="Genomic_DNA"/>
</dbReference>
<dbReference type="PANTHER" id="PTHR23501">
    <property type="entry name" value="MAJOR FACILITATOR SUPERFAMILY"/>
    <property type="match status" value="1"/>
</dbReference>
<organism evidence="9 10">
    <name type="scientific">Lentithecium fluviatile CBS 122367</name>
    <dbReference type="NCBI Taxonomy" id="1168545"/>
    <lineage>
        <taxon>Eukaryota</taxon>
        <taxon>Fungi</taxon>
        <taxon>Dikarya</taxon>
        <taxon>Ascomycota</taxon>
        <taxon>Pezizomycotina</taxon>
        <taxon>Dothideomycetes</taxon>
        <taxon>Pleosporomycetidae</taxon>
        <taxon>Pleosporales</taxon>
        <taxon>Massarineae</taxon>
        <taxon>Lentitheciaceae</taxon>
        <taxon>Lentithecium</taxon>
    </lineage>
</organism>
<evidence type="ECO:0000256" key="5">
    <source>
        <dbReference type="ARBA" id="ARBA00023136"/>
    </source>
</evidence>
<keyword evidence="5 7" id="KW-0472">Membrane</keyword>
<feature type="transmembrane region" description="Helical" evidence="7">
    <location>
        <begin position="435"/>
        <end position="455"/>
    </location>
</feature>
<proteinExistence type="predicted"/>
<feature type="transmembrane region" description="Helical" evidence="7">
    <location>
        <begin position="140"/>
        <end position="161"/>
    </location>
</feature>
<feature type="transmembrane region" description="Helical" evidence="7">
    <location>
        <begin position="241"/>
        <end position="260"/>
    </location>
</feature>
<feature type="transmembrane region" description="Helical" evidence="7">
    <location>
        <begin position="50"/>
        <end position="71"/>
    </location>
</feature>
<reference evidence="9" key="1">
    <citation type="journal article" date="2020" name="Stud. Mycol.">
        <title>101 Dothideomycetes genomes: a test case for predicting lifestyles and emergence of pathogens.</title>
        <authorList>
            <person name="Haridas S."/>
            <person name="Albert R."/>
            <person name="Binder M."/>
            <person name="Bloem J."/>
            <person name="Labutti K."/>
            <person name="Salamov A."/>
            <person name="Andreopoulos B."/>
            <person name="Baker S."/>
            <person name="Barry K."/>
            <person name="Bills G."/>
            <person name="Bluhm B."/>
            <person name="Cannon C."/>
            <person name="Castanera R."/>
            <person name="Culley D."/>
            <person name="Daum C."/>
            <person name="Ezra D."/>
            <person name="Gonzalez J."/>
            <person name="Henrissat B."/>
            <person name="Kuo A."/>
            <person name="Liang C."/>
            <person name="Lipzen A."/>
            <person name="Lutzoni F."/>
            <person name="Magnuson J."/>
            <person name="Mondo S."/>
            <person name="Nolan M."/>
            <person name="Ohm R."/>
            <person name="Pangilinan J."/>
            <person name="Park H.-J."/>
            <person name="Ramirez L."/>
            <person name="Alfaro M."/>
            <person name="Sun H."/>
            <person name="Tritt A."/>
            <person name="Yoshinaga Y."/>
            <person name="Zwiers L.-H."/>
            <person name="Turgeon B."/>
            <person name="Goodwin S."/>
            <person name="Spatafora J."/>
            <person name="Crous P."/>
            <person name="Grigoriev I."/>
        </authorList>
    </citation>
    <scope>NUCLEOTIDE SEQUENCE</scope>
    <source>
        <strain evidence="9">CBS 122367</strain>
    </source>
</reference>
<dbReference type="SUPFAM" id="SSF103473">
    <property type="entry name" value="MFS general substrate transporter"/>
    <property type="match status" value="1"/>
</dbReference>
<gene>
    <name evidence="9" type="ORF">K458DRAFT_29548</name>
</gene>
<dbReference type="InterPro" id="IPR020846">
    <property type="entry name" value="MFS_dom"/>
</dbReference>
<evidence type="ECO:0000256" key="4">
    <source>
        <dbReference type="ARBA" id="ARBA00022989"/>
    </source>
</evidence>
<name>A0A6G1J4F0_9PLEO</name>
<dbReference type="OrthoDB" id="10021397at2759"/>
<dbReference type="PRINTS" id="PR01035">
    <property type="entry name" value="TCRTETA"/>
</dbReference>
<dbReference type="Proteomes" id="UP000799291">
    <property type="component" value="Unassembled WGS sequence"/>
</dbReference>
<keyword evidence="2" id="KW-0813">Transport</keyword>
<dbReference type="Gene3D" id="1.20.1250.20">
    <property type="entry name" value="MFS general substrate transporter like domains"/>
    <property type="match status" value="2"/>
</dbReference>
<comment type="subcellular location">
    <subcellularLocation>
        <location evidence="1">Membrane</location>
        <topology evidence="1">Multi-pass membrane protein</topology>
    </subcellularLocation>
</comment>